<evidence type="ECO:0000313" key="2">
    <source>
        <dbReference type="Proteomes" id="UP001212997"/>
    </source>
</evidence>
<keyword evidence="2" id="KW-1185">Reference proteome</keyword>
<evidence type="ECO:0000313" key="1">
    <source>
        <dbReference type="EMBL" id="KAJ3486829.1"/>
    </source>
</evidence>
<protein>
    <submittedName>
        <fullName evidence="1">Uncharacterized protein</fullName>
    </submittedName>
</protein>
<sequence>MNWLLDRWSRILEGFENLEDHMQQPVDDSPAHEPNPLMANKDTKVRFFDEITDSERADAYIVKKHVGAVALGLTLSIGSICHPKLQRPPTRLMVLVT</sequence>
<comment type="caution">
    <text evidence="1">The sequence shown here is derived from an EMBL/GenBank/DDBJ whole genome shotgun (WGS) entry which is preliminary data.</text>
</comment>
<name>A0AAD5YIG8_9APHY</name>
<proteinExistence type="predicted"/>
<reference evidence="1" key="1">
    <citation type="submission" date="2022-07" db="EMBL/GenBank/DDBJ databases">
        <title>Genome Sequence of Physisporinus lineatus.</title>
        <authorList>
            <person name="Buettner E."/>
        </authorList>
    </citation>
    <scope>NUCLEOTIDE SEQUENCE</scope>
    <source>
        <strain evidence="1">VT162</strain>
    </source>
</reference>
<gene>
    <name evidence="1" type="ORF">NLI96_g3950</name>
</gene>
<dbReference type="Proteomes" id="UP001212997">
    <property type="component" value="Unassembled WGS sequence"/>
</dbReference>
<dbReference type="EMBL" id="JANAWD010000109">
    <property type="protein sequence ID" value="KAJ3486829.1"/>
    <property type="molecule type" value="Genomic_DNA"/>
</dbReference>
<dbReference type="AlphaFoldDB" id="A0AAD5YIG8"/>
<organism evidence="1 2">
    <name type="scientific">Meripilus lineatus</name>
    <dbReference type="NCBI Taxonomy" id="2056292"/>
    <lineage>
        <taxon>Eukaryota</taxon>
        <taxon>Fungi</taxon>
        <taxon>Dikarya</taxon>
        <taxon>Basidiomycota</taxon>
        <taxon>Agaricomycotina</taxon>
        <taxon>Agaricomycetes</taxon>
        <taxon>Polyporales</taxon>
        <taxon>Meripilaceae</taxon>
        <taxon>Meripilus</taxon>
    </lineage>
</organism>
<accession>A0AAD5YIG8</accession>